<feature type="transmembrane region" description="Helical" evidence="1">
    <location>
        <begin position="362"/>
        <end position="389"/>
    </location>
</feature>
<protein>
    <submittedName>
        <fullName evidence="2">Uncharacterized protein</fullName>
    </submittedName>
</protein>
<name>A0A9D9NFX3_9BACT</name>
<reference evidence="2" key="2">
    <citation type="journal article" date="2021" name="PeerJ">
        <title>Extensive microbial diversity within the chicken gut microbiome revealed by metagenomics and culture.</title>
        <authorList>
            <person name="Gilroy R."/>
            <person name="Ravi A."/>
            <person name="Getino M."/>
            <person name="Pursley I."/>
            <person name="Horton D.L."/>
            <person name="Alikhan N.F."/>
            <person name="Baker D."/>
            <person name="Gharbi K."/>
            <person name="Hall N."/>
            <person name="Watson M."/>
            <person name="Adriaenssens E.M."/>
            <person name="Foster-Nyarko E."/>
            <person name="Jarju S."/>
            <person name="Secka A."/>
            <person name="Antonio M."/>
            <person name="Oren A."/>
            <person name="Chaudhuri R.R."/>
            <person name="La Ragione R."/>
            <person name="Hildebrand F."/>
            <person name="Pallen M.J."/>
        </authorList>
    </citation>
    <scope>NUCLEOTIDE SEQUENCE</scope>
    <source>
        <strain evidence="2">B1-8020</strain>
    </source>
</reference>
<feature type="transmembrane region" description="Helical" evidence="1">
    <location>
        <begin position="113"/>
        <end position="132"/>
    </location>
</feature>
<accession>A0A9D9NFX3</accession>
<keyword evidence="1" id="KW-0472">Membrane</keyword>
<organism evidence="2 3">
    <name type="scientific">Candidatus Merdivivens pullicola</name>
    <dbReference type="NCBI Taxonomy" id="2840872"/>
    <lineage>
        <taxon>Bacteria</taxon>
        <taxon>Pseudomonadati</taxon>
        <taxon>Bacteroidota</taxon>
        <taxon>Bacteroidia</taxon>
        <taxon>Bacteroidales</taxon>
        <taxon>Muribaculaceae</taxon>
        <taxon>Muribaculaceae incertae sedis</taxon>
        <taxon>Candidatus Merdivivens</taxon>
    </lineage>
</organism>
<sequence length="411" mass="46500">MVQNQSPPPKNSNKARRSGYLSFDIGEVKRLSESDSPNAEAYGYLYQAVTTQPGTPKGINDVYPQTAQETAQMQALLQKAKDARADKSDSYFDFCVADLEAVLDWSSHRHWNFQWQVILGVILTLLFLSWRADRKQKDVDMNQELVSAVEAWAPADTTLNWDETPLYDYDPISSAMIRDGHQSPISYKLYNLYMQKHYYASSMEYAEDYAARADTASTADIRKRLEKSAEESRASAREHREEFDRINGMDFKEIQKMALHEYGVWVEGAERGRRAVRGWSIFFIILIPLYIFAERPYGYTITRTRAESETLSGISKLAFALGAMMYGSASAIPWLETIISRGDDSETTEDAGTNAPRMVMKLVLYAAAFALICVVSCLLMIYMTAVGLWRNYDWTPVLAKVKAAASANRKG</sequence>
<gene>
    <name evidence="2" type="ORF">IAB81_01885</name>
</gene>
<comment type="caution">
    <text evidence="2">The sequence shown here is derived from an EMBL/GenBank/DDBJ whole genome shotgun (WGS) entry which is preliminary data.</text>
</comment>
<evidence type="ECO:0000256" key="1">
    <source>
        <dbReference type="SAM" id="Phobius"/>
    </source>
</evidence>
<evidence type="ECO:0000313" key="3">
    <source>
        <dbReference type="Proteomes" id="UP000823604"/>
    </source>
</evidence>
<feature type="transmembrane region" description="Helical" evidence="1">
    <location>
        <begin position="313"/>
        <end position="335"/>
    </location>
</feature>
<feature type="transmembrane region" description="Helical" evidence="1">
    <location>
        <begin position="275"/>
        <end position="293"/>
    </location>
</feature>
<keyword evidence="1" id="KW-1133">Transmembrane helix</keyword>
<proteinExistence type="predicted"/>
<evidence type="ECO:0000313" key="2">
    <source>
        <dbReference type="EMBL" id="MBO8472366.1"/>
    </source>
</evidence>
<dbReference type="AlphaFoldDB" id="A0A9D9NFX3"/>
<dbReference type="Proteomes" id="UP000823604">
    <property type="component" value="Unassembled WGS sequence"/>
</dbReference>
<keyword evidence="1" id="KW-0812">Transmembrane</keyword>
<reference evidence="2" key="1">
    <citation type="submission" date="2020-10" db="EMBL/GenBank/DDBJ databases">
        <authorList>
            <person name="Gilroy R."/>
        </authorList>
    </citation>
    <scope>NUCLEOTIDE SEQUENCE</scope>
    <source>
        <strain evidence="2">B1-8020</strain>
    </source>
</reference>
<dbReference type="EMBL" id="JADIMA010000018">
    <property type="protein sequence ID" value="MBO8472366.1"/>
    <property type="molecule type" value="Genomic_DNA"/>
</dbReference>